<feature type="region of interest" description="Disordered" evidence="4">
    <location>
        <begin position="1"/>
        <end position="54"/>
    </location>
</feature>
<reference evidence="6" key="1">
    <citation type="journal article" date="2018" name="Nature">
        <title>The evolutionary history of vertebrate RNA viruses.</title>
        <authorList>
            <person name="Shi M."/>
            <person name="Lin X.D."/>
            <person name="Chen X."/>
            <person name="Tian J.H."/>
            <person name="Chen L.J."/>
            <person name="Li K."/>
            <person name="Wang W."/>
            <person name="Eden J.S."/>
            <person name="Shen J.J."/>
            <person name="Liu L."/>
            <person name="Holmes E.C."/>
            <person name="Zhang Y.Z."/>
        </authorList>
    </citation>
    <scope>NUCLEOTIDE SEQUENCE</scope>
    <source>
        <strain evidence="6">RBCSC17455</strain>
    </source>
</reference>
<evidence type="ECO:0000259" key="5">
    <source>
        <dbReference type="Pfam" id="PF03115"/>
    </source>
</evidence>
<keyword evidence="2" id="KW-0167">Capsid protein</keyword>
<dbReference type="InterPro" id="IPR004337">
    <property type="entry name" value="Astro_capsid_N"/>
</dbReference>
<proteinExistence type="predicted"/>
<evidence type="ECO:0000256" key="4">
    <source>
        <dbReference type="SAM" id="MobiDB-lite"/>
    </source>
</evidence>
<feature type="compositionally biased region" description="Basic and acidic residues" evidence="4">
    <location>
        <begin position="8"/>
        <end position="18"/>
    </location>
</feature>
<keyword evidence="3" id="KW-0946">Virion</keyword>
<comment type="subcellular location">
    <subcellularLocation>
        <location evidence="1">Virion</location>
    </subcellularLocation>
</comment>
<organism evidence="6">
    <name type="scientific">Wenling japanese topeshark astrovirus</name>
    <dbReference type="NCBI Taxonomy" id="2116151"/>
    <lineage>
        <taxon>Viruses</taxon>
        <taxon>Riboviria</taxon>
        <taxon>Orthornavirae</taxon>
        <taxon>Pisuviricota</taxon>
        <taxon>Stelpaviricetes</taxon>
        <taxon>Stellavirales</taxon>
        <taxon>Astroviridae</taxon>
    </lineage>
</organism>
<dbReference type="InterPro" id="IPR029053">
    <property type="entry name" value="Viral_coat"/>
</dbReference>
<feature type="domain" description="Astrovirus capsid protein inner core" evidence="5">
    <location>
        <begin position="27"/>
        <end position="251"/>
    </location>
</feature>
<feature type="compositionally biased region" description="Acidic residues" evidence="4">
    <location>
        <begin position="665"/>
        <end position="677"/>
    </location>
</feature>
<dbReference type="Gene3D" id="2.60.120.20">
    <property type="match status" value="1"/>
</dbReference>
<name>A0A2P1GMI2_9VIRU</name>
<dbReference type="GO" id="GO:0019028">
    <property type="term" value="C:viral capsid"/>
    <property type="evidence" value="ECO:0007669"/>
    <property type="project" value="UniProtKB-KW"/>
</dbReference>
<dbReference type="Pfam" id="PF03115">
    <property type="entry name" value="Astro_capsid_N"/>
    <property type="match status" value="1"/>
</dbReference>
<evidence type="ECO:0000256" key="1">
    <source>
        <dbReference type="ARBA" id="ARBA00004328"/>
    </source>
</evidence>
<evidence type="ECO:0000256" key="2">
    <source>
        <dbReference type="ARBA" id="ARBA00022561"/>
    </source>
</evidence>
<accession>A0A2P1GMI2</accession>
<evidence type="ECO:0000256" key="3">
    <source>
        <dbReference type="ARBA" id="ARBA00022844"/>
    </source>
</evidence>
<evidence type="ECO:0000313" key="6">
    <source>
        <dbReference type="EMBL" id="AVM87193.1"/>
    </source>
</evidence>
<sequence length="715" mass="79573">MKIAKTMAGDKKHKDQGAKPKVAGPKGKGSNKKTSKKQSTSAGTLKAEVKRTEKQIKSIKKELKNEGPKPDNTFAADIWMGDIDGSQDPICKVMTINPHPLLCKSNTAGAKPTPLSVKASQYNQWRLKKFIIQAQPLCSSAVSGTTILMSWASNPGGNQEIKTFDTLLCTPHKQAPTGRSCNFTITQRQCNNNSQPEGWFLTDTNAGPNRSQGWDVSIYTVGAAENMYTNTPWSKPLWRITVRAVYQFANYSPEAKQIQLHNEMVDEEVTIGTDPEGDMVMQTNSPTLRYIFREDDIRRAMSNGGENIGETIVQVGDTVVDTVATVTGPWGWLIKGGWWCIKKIFGYAAANDGDSYKIYPSWEAAAGNSPCHGGPTNPVKRKSRYNFQQLNNPNLGPDGTGSGLNTIFETQIPTPYPIWPATGAYSVGYPDENTQMLHSWWKPLDLVQSAETQYMNTILTREWVEETKMHSVVWAPQVPGWNGQGSEKNLGLRQPRMFHEITTEKYVPGAPSFADATIPLQQLLYDVRGKKFTDVIRDADPRWHIFDAQGWNMNTSFKFKFKGVCMPITAFTALSQATVTQEWFWADLEGANKWFAILFAYHVNDSKILGALPIVAIESGPLSTSTPAVQAVRIPFRPKAEDALPTTLEQWKVFFQGLRDPLYDIPEESGEESEDSDSIVPANSPTGSFTPIHYDEVDELRRKLEALELSKTAKR</sequence>
<feature type="region of interest" description="Disordered" evidence="4">
    <location>
        <begin position="665"/>
        <end position="692"/>
    </location>
</feature>
<dbReference type="EMBL" id="MG599936">
    <property type="protein sequence ID" value="AVM87193.1"/>
    <property type="molecule type" value="Genomic_RNA"/>
</dbReference>
<protein>
    <submittedName>
        <fullName evidence="6">Capsid protein</fullName>
    </submittedName>
</protein>